<reference evidence="2 3" key="1">
    <citation type="submission" date="2024-09" db="EMBL/GenBank/DDBJ databases">
        <authorList>
            <person name="Sun Q."/>
            <person name="Mori K."/>
        </authorList>
    </citation>
    <scope>NUCLEOTIDE SEQUENCE [LARGE SCALE GENOMIC DNA]</scope>
    <source>
        <strain evidence="2 3">KCTC 23076</strain>
    </source>
</reference>
<evidence type="ECO:0000313" key="3">
    <source>
        <dbReference type="Proteomes" id="UP001589896"/>
    </source>
</evidence>
<protein>
    <recommendedName>
        <fullName evidence="4">LysM domain-containing protein</fullName>
    </recommendedName>
</protein>
<sequence length="138" mass="14211">MSTATHTAAAPFPASRHVGIQPVGTEPVVHAGAPVRARLRITRRGRAVLSTVIALPLVLGTAAAVLNGGGAVATGTASTAEFSYVEVEEGQSLWALAETLAPQADPRDVISAIVRLNALPSADVQPGERLAIPFEYLP</sequence>
<evidence type="ECO:0000313" key="2">
    <source>
        <dbReference type="EMBL" id="MFC0682121.1"/>
    </source>
</evidence>
<accession>A0ABV6RYS8</accession>
<feature type="transmembrane region" description="Helical" evidence="1">
    <location>
        <begin position="47"/>
        <end position="66"/>
    </location>
</feature>
<proteinExistence type="predicted"/>
<dbReference type="InterPro" id="IPR036779">
    <property type="entry name" value="LysM_dom_sf"/>
</dbReference>
<dbReference type="RefSeq" id="WP_386675842.1">
    <property type="nucleotide sequence ID" value="NZ_JBHLTG010000011.1"/>
</dbReference>
<dbReference type="Proteomes" id="UP001589896">
    <property type="component" value="Unassembled WGS sequence"/>
</dbReference>
<keyword evidence="1" id="KW-1133">Transmembrane helix</keyword>
<comment type="caution">
    <text evidence="2">The sequence shown here is derived from an EMBL/GenBank/DDBJ whole genome shotgun (WGS) entry which is preliminary data.</text>
</comment>
<keyword evidence="1" id="KW-0472">Membrane</keyword>
<keyword evidence="1" id="KW-0812">Transmembrane</keyword>
<evidence type="ECO:0000256" key="1">
    <source>
        <dbReference type="SAM" id="Phobius"/>
    </source>
</evidence>
<evidence type="ECO:0008006" key="4">
    <source>
        <dbReference type="Google" id="ProtNLM"/>
    </source>
</evidence>
<gene>
    <name evidence="2" type="ORF">ACFFGH_30190</name>
</gene>
<dbReference type="EMBL" id="JBHLTG010000011">
    <property type="protein sequence ID" value="MFC0682121.1"/>
    <property type="molecule type" value="Genomic_DNA"/>
</dbReference>
<dbReference type="Gene3D" id="3.10.350.10">
    <property type="entry name" value="LysM domain"/>
    <property type="match status" value="1"/>
</dbReference>
<organism evidence="2 3">
    <name type="scientific">Lysobacter korlensis</name>
    <dbReference type="NCBI Taxonomy" id="553636"/>
    <lineage>
        <taxon>Bacteria</taxon>
        <taxon>Pseudomonadati</taxon>
        <taxon>Pseudomonadota</taxon>
        <taxon>Gammaproteobacteria</taxon>
        <taxon>Lysobacterales</taxon>
        <taxon>Lysobacteraceae</taxon>
        <taxon>Lysobacter</taxon>
    </lineage>
</organism>
<keyword evidence="3" id="KW-1185">Reference proteome</keyword>
<name>A0ABV6RYS8_9GAMM</name>